<keyword evidence="8" id="KW-1185">Reference proteome</keyword>
<keyword evidence="5 6" id="KW-0472">Membrane</keyword>
<feature type="transmembrane region" description="Helical" evidence="6">
    <location>
        <begin position="6"/>
        <end position="24"/>
    </location>
</feature>
<comment type="subcellular location">
    <subcellularLocation>
        <location evidence="1">Cell membrane</location>
        <topology evidence="1">Single-pass membrane protein</topology>
    </subcellularLocation>
</comment>
<dbReference type="EMBL" id="FOHV01000009">
    <property type="protein sequence ID" value="SET12121.1"/>
    <property type="molecule type" value="Genomic_DNA"/>
</dbReference>
<proteinExistence type="predicted"/>
<dbReference type="Proteomes" id="UP000242642">
    <property type="component" value="Unassembled WGS sequence"/>
</dbReference>
<name>A0A1I0BZ54_9GAMM</name>
<protein>
    <submittedName>
        <fullName evidence="7">YebO-like protein</fullName>
    </submittedName>
</protein>
<keyword evidence="3 6" id="KW-0812">Transmembrane</keyword>
<evidence type="ECO:0000313" key="8">
    <source>
        <dbReference type="Proteomes" id="UP000242642"/>
    </source>
</evidence>
<evidence type="ECO:0000256" key="2">
    <source>
        <dbReference type="ARBA" id="ARBA00022475"/>
    </source>
</evidence>
<keyword evidence="4 6" id="KW-1133">Transmembrane helix</keyword>
<evidence type="ECO:0000256" key="1">
    <source>
        <dbReference type="ARBA" id="ARBA00004162"/>
    </source>
</evidence>
<evidence type="ECO:0000256" key="6">
    <source>
        <dbReference type="SAM" id="Phobius"/>
    </source>
</evidence>
<accession>A0A1I0BZ54</accession>
<evidence type="ECO:0000256" key="3">
    <source>
        <dbReference type="ARBA" id="ARBA00022692"/>
    </source>
</evidence>
<dbReference type="GO" id="GO:0005886">
    <property type="term" value="C:plasma membrane"/>
    <property type="evidence" value="ECO:0007669"/>
    <property type="project" value="UniProtKB-SubCell"/>
</dbReference>
<sequence>MEIIELLVFSLIVLASLVLLFFVIRLSTRSSKKIELLEILVEQQDYQILLLKQLLKASGVEIINEELEQAIPSVDKQVKTNIPDTKEQPIKKEFEDLGVSEIFPER</sequence>
<gene>
    <name evidence="7" type="ORF">SAMN02583745_01411</name>
</gene>
<evidence type="ECO:0000313" key="7">
    <source>
        <dbReference type="EMBL" id="SET12121.1"/>
    </source>
</evidence>
<dbReference type="AlphaFoldDB" id="A0A1I0BZ54"/>
<evidence type="ECO:0000256" key="5">
    <source>
        <dbReference type="ARBA" id="ARBA00023136"/>
    </source>
</evidence>
<evidence type="ECO:0000256" key="4">
    <source>
        <dbReference type="ARBA" id="ARBA00022989"/>
    </source>
</evidence>
<reference evidence="8" key="1">
    <citation type="submission" date="2016-10" db="EMBL/GenBank/DDBJ databases">
        <authorList>
            <person name="Varghese N."/>
            <person name="Submissions S."/>
        </authorList>
    </citation>
    <scope>NUCLEOTIDE SEQUENCE [LARGE SCALE GENOMIC DNA]</scope>
    <source>
        <strain evidence="8">DSM 18579</strain>
    </source>
</reference>
<dbReference type="RefSeq" id="WP_093319035.1">
    <property type="nucleotide sequence ID" value="NZ_FOHV01000009.1"/>
</dbReference>
<dbReference type="InterPro" id="IPR025594">
    <property type="entry name" value="YebO"/>
</dbReference>
<keyword evidence="2" id="KW-1003">Cell membrane</keyword>
<dbReference type="Pfam" id="PF13974">
    <property type="entry name" value="YebO"/>
    <property type="match status" value="1"/>
</dbReference>
<organism evidence="7 8">
    <name type="scientific">Thorsellia anophelis DSM 18579</name>
    <dbReference type="NCBI Taxonomy" id="1123402"/>
    <lineage>
        <taxon>Bacteria</taxon>
        <taxon>Pseudomonadati</taxon>
        <taxon>Pseudomonadota</taxon>
        <taxon>Gammaproteobacteria</taxon>
        <taxon>Enterobacterales</taxon>
        <taxon>Thorselliaceae</taxon>
        <taxon>Thorsellia</taxon>
    </lineage>
</organism>